<reference evidence="3 4" key="1">
    <citation type="journal article" date="2021" name="Elife">
        <title>Chloroplast acquisition without the gene transfer in kleptoplastic sea slugs, Plakobranchus ocellatus.</title>
        <authorList>
            <person name="Maeda T."/>
            <person name="Takahashi S."/>
            <person name="Yoshida T."/>
            <person name="Shimamura S."/>
            <person name="Takaki Y."/>
            <person name="Nagai Y."/>
            <person name="Toyoda A."/>
            <person name="Suzuki Y."/>
            <person name="Arimoto A."/>
            <person name="Ishii H."/>
            <person name="Satoh N."/>
            <person name="Nishiyama T."/>
            <person name="Hasebe M."/>
            <person name="Maruyama T."/>
            <person name="Minagawa J."/>
            <person name="Obokata J."/>
            <person name="Shigenobu S."/>
        </authorList>
    </citation>
    <scope>NUCLEOTIDE SEQUENCE [LARGE SCALE GENOMIC DNA]</scope>
</reference>
<dbReference type="AlphaFoldDB" id="A0AAV4E106"/>
<protein>
    <submittedName>
        <fullName evidence="3">PiggyBac transposable element-derived protein 4</fullName>
    </submittedName>
</protein>
<dbReference type="EMBL" id="BLXT01008590">
    <property type="protein sequence ID" value="GFO50267.1"/>
    <property type="molecule type" value="Genomic_DNA"/>
</dbReference>
<evidence type="ECO:0000313" key="4">
    <source>
        <dbReference type="Proteomes" id="UP000735302"/>
    </source>
</evidence>
<feature type="region of interest" description="Disordered" evidence="1">
    <location>
        <begin position="1"/>
        <end position="26"/>
    </location>
</feature>
<sequence>MQPRVQPFDVEELEDSEVQSNGNNREGTVISDNLPFVGRNGLLADVWDDTPLDYFSLMVYSGMITSLVEETNRFAEQTLGGKEPSPHSKFRQWIEVTVGEMRAFLGLIVAMGLIVIGNRENIVGCMICTGYHSSLSWQTETY</sequence>
<gene>
    <name evidence="3" type="ORF">PoB_007677200</name>
</gene>
<feature type="domain" description="PiggyBac transposable element-derived protein" evidence="2">
    <location>
        <begin position="50"/>
        <end position="120"/>
    </location>
</feature>
<dbReference type="Proteomes" id="UP000735302">
    <property type="component" value="Unassembled WGS sequence"/>
</dbReference>
<comment type="caution">
    <text evidence="3">The sequence shown here is derived from an EMBL/GenBank/DDBJ whole genome shotgun (WGS) entry which is preliminary data.</text>
</comment>
<accession>A0AAV4E106</accession>
<dbReference type="InterPro" id="IPR029526">
    <property type="entry name" value="PGBD"/>
</dbReference>
<organism evidence="3 4">
    <name type="scientific">Plakobranchus ocellatus</name>
    <dbReference type="NCBI Taxonomy" id="259542"/>
    <lineage>
        <taxon>Eukaryota</taxon>
        <taxon>Metazoa</taxon>
        <taxon>Spiralia</taxon>
        <taxon>Lophotrochozoa</taxon>
        <taxon>Mollusca</taxon>
        <taxon>Gastropoda</taxon>
        <taxon>Heterobranchia</taxon>
        <taxon>Euthyneura</taxon>
        <taxon>Panpulmonata</taxon>
        <taxon>Sacoglossa</taxon>
        <taxon>Placobranchoidea</taxon>
        <taxon>Plakobranchidae</taxon>
        <taxon>Plakobranchus</taxon>
    </lineage>
</organism>
<keyword evidence="4" id="KW-1185">Reference proteome</keyword>
<evidence type="ECO:0000259" key="2">
    <source>
        <dbReference type="Pfam" id="PF13843"/>
    </source>
</evidence>
<proteinExistence type="predicted"/>
<name>A0AAV4E106_9GAST</name>
<evidence type="ECO:0000313" key="3">
    <source>
        <dbReference type="EMBL" id="GFO50267.1"/>
    </source>
</evidence>
<evidence type="ECO:0000256" key="1">
    <source>
        <dbReference type="SAM" id="MobiDB-lite"/>
    </source>
</evidence>
<dbReference type="Pfam" id="PF13843">
    <property type="entry name" value="DDE_Tnp_1_7"/>
    <property type="match status" value="1"/>
</dbReference>